<dbReference type="EMBL" id="CP088279">
    <property type="protein sequence ID" value="UGX89801.1"/>
    <property type="molecule type" value="Genomic_DNA"/>
</dbReference>
<accession>A0A7Z0TSU3</accession>
<protein>
    <submittedName>
        <fullName evidence="1">Uncharacterized protein</fullName>
    </submittedName>
</protein>
<gene>
    <name evidence="2" type="ORF">G6321_00003175</name>
    <name evidence="1" type="ORF">G6321_55020</name>
</gene>
<reference evidence="1" key="2">
    <citation type="submission" date="2020-06" db="EMBL/GenBank/DDBJ databases">
        <title>Whole Genome Sequence of Bradyrhizobium sp. Strain 323S2.</title>
        <authorList>
            <person name="Bromfield E.S.P."/>
        </authorList>
    </citation>
    <scope>NUCLEOTIDE SEQUENCE [LARGE SCALE GENOMIC DNA]</scope>
    <source>
        <strain evidence="1">323S2</strain>
    </source>
</reference>
<evidence type="ECO:0000313" key="1">
    <source>
        <dbReference type="EMBL" id="NYY96993.1"/>
    </source>
</evidence>
<reference evidence="2 3" key="1">
    <citation type="journal article" date="2017" name="Syst. Appl. Microbiol.">
        <title>Soybeans inoculated with root zone soils of Canadian native legumes harbour diverse and novel Bradyrhizobium spp. that possess agricultural potential.</title>
        <authorList>
            <person name="Bromfield E.S.P."/>
            <person name="Cloutier S."/>
            <person name="Tambong J.T."/>
            <person name="Tran Thi T.V."/>
        </authorList>
    </citation>
    <scope>NUCLEOTIDE SEQUENCE [LARGE SCALE GENOMIC DNA]</scope>
    <source>
        <strain evidence="2 3">323S2</strain>
    </source>
</reference>
<reference evidence="2 3" key="3">
    <citation type="journal article" date="2022" name="Int. J. Syst. Evol. Microbiol.">
        <title>Strains of Bradyrhizobium barranii sp. nov. associated with legumes native to Canada are symbionts of soybeans and belong to different subspecies (subsp. barranii subsp. nov. and subsp. apii subsp. nov.) and symbiovars (sv. glycinearum and sv. septentrionale).</title>
        <authorList>
            <person name="Bromfield E.S.P."/>
            <person name="Cloutier S."/>
            <person name="Wasai-Hara S."/>
            <person name="Minamisawa K."/>
        </authorList>
    </citation>
    <scope>NUCLEOTIDE SEQUENCE [LARGE SCALE GENOMIC DNA]</scope>
    <source>
        <strain evidence="2 3">323S2</strain>
        <plasmid evidence="3">pBb323S2c</plasmid>
    </source>
</reference>
<geneLocation type="plasmid" evidence="2 3">
    <name>pBb323S2c</name>
</geneLocation>
<dbReference type="EMBL" id="JACBFH010000005">
    <property type="protein sequence ID" value="NYY96993.1"/>
    <property type="molecule type" value="Genomic_DNA"/>
</dbReference>
<dbReference type="AlphaFoldDB" id="A0A7Z0TSU3"/>
<evidence type="ECO:0000313" key="2">
    <source>
        <dbReference type="EMBL" id="UGX89801.1"/>
    </source>
</evidence>
<evidence type="ECO:0000313" key="3">
    <source>
        <dbReference type="Proteomes" id="UP000564836"/>
    </source>
</evidence>
<proteinExistence type="predicted"/>
<keyword evidence="2" id="KW-0614">Plasmid</keyword>
<organism evidence="1">
    <name type="scientific">Bradyrhizobium barranii subsp. barranii</name>
    <dbReference type="NCBI Taxonomy" id="2823807"/>
    <lineage>
        <taxon>Bacteria</taxon>
        <taxon>Pseudomonadati</taxon>
        <taxon>Pseudomonadota</taxon>
        <taxon>Alphaproteobacteria</taxon>
        <taxon>Hyphomicrobiales</taxon>
        <taxon>Nitrobacteraceae</taxon>
        <taxon>Bradyrhizobium</taxon>
        <taxon>Bradyrhizobium barranii</taxon>
    </lineage>
</organism>
<sequence length="67" mass="7365">MRSLLGAVAAYNDLRWMSNGGPALFGITEAAKTMPGYREAFSDIDPTQDAENSRHKQALIYRAKAYG</sequence>
<dbReference type="RefSeq" id="WP_166354686.1">
    <property type="nucleotide sequence ID" value="NZ_CP049702.1"/>
</dbReference>
<name>A0A7Z0TSU3_9BRAD</name>
<dbReference type="Proteomes" id="UP000564836">
    <property type="component" value="Plasmid pBb323S2c"/>
</dbReference>